<comment type="caution">
    <text evidence="1">The sequence shown here is derived from an EMBL/GenBank/DDBJ whole genome shotgun (WGS) entry which is preliminary data.</text>
</comment>
<organism evidence="1 2">
    <name type="scientific">Lentilactobacillus hilgardii (strain ATCC 8290 / DSM 20176 / CCUG 30140 / JCM 1155 / KCTC 3500 / NBRC 15886 / NCIMB 8040 / NRRL B-1843 / 9)</name>
    <dbReference type="NCBI Taxonomy" id="1423757"/>
    <lineage>
        <taxon>Bacteria</taxon>
        <taxon>Bacillati</taxon>
        <taxon>Bacillota</taxon>
        <taxon>Bacilli</taxon>
        <taxon>Lactobacillales</taxon>
        <taxon>Lactobacillaceae</taxon>
        <taxon>Lentilactobacillus</taxon>
    </lineage>
</organism>
<dbReference type="HOGENOM" id="CLU_2734884_0_0_9"/>
<evidence type="ECO:0000313" key="1">
    <source>
        <dbReference type="EMBL" id="EEI25388.1"/>
    </source>
</evidence>
<proteinExistence type="predicted"/>
<gene>
    <name evidence="1" type="ORF">HMPREF0519_0473</name>
</gene>
<dbReference type="AlphaFoldDB" id="C0XGW2"/>
<evidence type="ECO:0000313" key="2">
    <source>
        <dbReference type="Proteomes" id="UP000003752"/>
    </source>
</evidence>
<name>C0XGW2_LENH9</name>
<dbReference type="EMBL" id="ACGP01000090">
    <property type="protein sequence ID" value="EEI25388.1"/>
    <property type="molecule type" value="Genomic_DNA"/>
</dbReference>
<dbReference type="Proteomes" id="UP000003752">
    <property type="component" value="Unassembled WGS sequence"/>
</dbReference>
<accession>C0XGW2</accession>
<sequence>MVIHHLLAHYMKKTIQTFSNQIYLIKFVAFFTTCGIVSEKLKNENLIQEKVTCPTVSKRVPVCWNGITINE</sequence>
<reference evidence="1 2" key="1">
    <citation type="submission" date="2009-01" db="EMBL/GenBank/DDBJ databases">
        <authorList>
            <person name="Qin X."/>
            <person name="Bachman B."/>
            <person name="Battles P."/>
            <person name="Bell A."/>
            <person name="Bess C."/>
            <person name="Bickham C."/>
            <person name="Chaboub L."/>
            <person name="Chen D."/>
            <person name="Coyle M."/>
            <person name="Deiros D.R."/>
            <person name="Dinh H."/>
            <person name="Forbes L."/>
            <person name="Fowler G."/>
            <person name="Francisco L."/>
            <person name="Fu Q."/>
            <person name="Gubbala S."/>
            <person name="Hale W."/>
            <person name="Han Y."/>
            <person name="Hemphill L."/>
            <person name="Highlander S.K."/>
            <person name="Hirani K."/>
            <person name="Hogues M."/>
            <person name="Jackson L."/>
            <person name="Jakkamsetti A."/>
            <person name="Javaid M."/>
            <person name="Jiang H."/>
            <person name="Korchina V."/>
            <person name="Kovar C."/>
            <person name="Lara F."/>
            <person name="Lee S."/>
            <person name="Mata R."/>
            <person name="Mathew T."/>
            <person name="Moen C."/>
            <person name="Morales K."/>
            <person name="Munidasa M."/>
            <person name="Nazareth L."/>
            <person name="Ngo R."/>
            <person name="Nguyen L."/>
            <person name="Okwuonu G."/>
            <person name="Ongeri F."/>
            <person name="Patil S."/>
            <person name="Petrosino J."/>
            <person name="Pham C."/>
            <person name="Pham P."/>
            <person name="Pu L.-L."/>
            <person name="Puazo M."/>
            <person name="Raj R."/>
            <person name="Reid J."/>
            <person name="Rouhana J."/>
            <person name="Saada N."/>
            <person name="Shang Y."/>
            <person name="Simmons D."/>
            <person name="Thornton R."/>
            <person name="Warren J."/>
            <person name="Weissenberger G."/>
            <person name="Zhang J."/>
            <person name="Zhang L."/>
            <person name="Zhou C."/>
            <person name="Zhu D."/>
            <person name="Muzny D."/>
            <person name="Worley K."/>
            <person name="Gibbs R."/>
        </authorList>
    </citation>
    <scope>NUCLEOTIDE SEQUENCE [LARGE SCALE GENOMIC DNA]</scope>
    <source>
        <strain evidence="2">ATCC 8290 / DSM 20176 / CCUG 30140 / JCM 1155 / KCTC 3500 / NBRC 15886 / NCIMB 8040 / NRRL B-1843 / 9</strain>
    </source>
</reference>
<keyword evidence="2" id="KW-1185">Reference proteome</keyword>
<protein>
    <submittedName>
        <fullName evidence="1">Uncharacterized protein</fullName>
    </submittedName>
</protein>